<name>A0AAD7CK16_9AGAR</name>
<dbReference type="GO" id="GO:0005506">
    <property type="term" value="F:iron ion binding"/>
    <property type="evidence" value="ECO:0007669"/>
    <property type="project" value="InterPro"/>
</dbReference>
<organism evidence="10 11">
    <name type="scientific">Roridomyces roridus</name>
    <dbReference type="NCBI Taxonomy" id="1738132"/>
    <lineage>
        <taxon>Eukaryota</taxon>
        <taxon>Fungi</taxon>
        <taxon>Dikarya</taxon>
        <taxon>Basidiomycota</taxon>
        <taxon>Agaricomycotina</taxon>
        <taxon>Agaricomycetes</taxon>
        <taxon>Agaricomycetidae</taxon>
        <taxon>Agaricales</taxon>
        <taxon>Marasmiineae</taxon>
        <taxon>Mycenaceae</taxon>
        <taxon>Roridomyces</taxon>
    </lineage>
</organism>
<dbReference type="GO" id="GO:0020037">
    <property type="term" value="F:heme binding"/>
    <property type="evidence" value="ECO:0007669"/>
    <property type="project" value="InterPro"/>
</dbReference>
<proteinExistence type="inferred from homology"/>
<feature type="transmembrane region" description="Helical" evidence="9">
    <location>
        <begin position="28"/>
        <end position="45"/>
    </location>
</feature>
<comment type="caution">
    <text evidence="10">The sequence shown here is derived from an EMBL/GenBank/DDBJ whole genome shotgun (WGS) entry which is preliminary data.</text>
</comment>
<comment type="pathway">
    <text evidence="2">Secondary metabolite biosynthesis.</text>
</comment>
<evidence type="ECO:0000256" key="5">
    <source>
        <dbReference type="ARBA" id="ARBA00023002"/>
    </source>
</evidence>
<evidence type="ECO:0000313" key="10">
    <source>
        <dbReference type="EMBL" id="KAJ7650724.1"/>
    </source>
</evidence>
<keyword evidence="8" id="KW-0349">Heme</keyword>
<evidence type="ECO:0000256" key="8">
    <source>
        <dbReference type="PIRSR" id="PIRSR602403-1"/>
    </source>
</evidence>
<keyword evidence="5" id="KW-0560">Oxidoreductase</keyword>
<evidence type="ECO:0000256" key="2">
    <source>
        <dbReference type="ARBA" id="ARBA00005179"/>
    </source>
</evidence>
<feature type="transmembrane region" description="Helical" evidence="9">
    <location>
        <begin position="52"/>
        <end position="72"/>
    </location>
</feature>
<evidence type="ECO:0000256" key="3">
    <source>
        <dbReference type="ARBA" id="ARBA00010617"/>
    </source>
</evidence>
<dbReference type="InterPro" id="IPR036396">
    <property type="entry name" value="Cyt_P450_sf"/>
</dbReference>
<dbReference type="InterPro" id="IPR001128">
    <property type="entry name" value="Cyt_P450"/>
</dbReference>
<keyword evidence="9" id="KW-0472">Membrane</keyword>
<keyword evidence="7" id="KW-0503">Monooxygenase</keyword>
<dbReference type="Gene3D" id="1.10.630.10">
    <property type="entry name" value="Cytochrome P450"/>
    <property type="match status" value="1"/>
</dbReference>
<dbReference type="InterPro" id="IPR002403">
    <property type="entry name" value="Cyt_P450_E_grp-IV"/>
</dbReference>
<sequence length="545" mass="61036">MTPSPTLLTVLAAVISHLIFNRLEPRGVPSFAALLVLPPSILSILAPRDRSILMIFLMYFSAILASVVLYRISPFHPLASYPGPVLCKISKLWLAGISLGGKQHVYYRDLHRRYGDVVRVGPNELSFCDKSAVAPMLGTRGMPKGPWWDGRNPENKKVRSLLGLRDPEEHQRRRRIWHRAFSASALKEYDLVVRNRLSQLVEILVDNSGKSMDLTQWMGHFMYDVMNDIVFGGGVELMRDGDKHGLYALFENFLPMALLMSHVPWLGELTLWIPGFAKDVKKFRAHAINCAIERKLHGSPRKDLFYHLIDEAGIEAEPPSLPQVVCDAAPAITAGAETTSTALCNLIWLLLSNPITYSRLQVEIDSLGPAVLNSEAQKRSVYLNACIDETLRLFPAVLSGSQRAPLIGSGGHRIGTNFIPEGTSAVVHSYTLQRDPRYFSSPDSFIPERWLSIDEQRTLKPAMFKGDDQIMIHDTAAFIPFSFGPANCIGKALAYQEMRLVICTLMTKFNLAFEVGFDARTWEVNLRDYYILSKGKLPVVFSPRA</sequence>
<dbReference type="PANTHER" id="PTHR24305">
    <property type="entry name" value="CYTOCHROME P450"/>
    <property type="match status" value="1"/>
</dbReference>
<keyword evidence="4 8" id="KW-0479">Metal-binding</keyword>
<dbReference type="CDD" id="cd11061">
    <property type="entry name" value="CYP67-like"/>
    <property type="match status" value="1"/>
</dbReference>
<reference evidence="10" key="1">
    <citation type="submission" date="2023-03" db="EMBL/GenBank/DDBJ databases">
        <title>Massive genome expansion in bonnet fungi (Mycena s.s.) driven by repeated elements and novel gene families across ecological guilds.</title>
        <authorList>
            <consortium name="Lawrence Berkeley National Laboratory"/>
            <person name="Harder C.B."/>
            <person name="Miyauchi S."/>
            <person name="Viragh M."/>
            <person name="Kuo A."/>
            <person name="Thoen E."/>
            <person name="Andreopoulos B."/>
            <person name="Lu D."/>
            <person name="Skrede I."/>
            <person name="Drula E."/>
            <person name="Henrissat B."/>
            <person name="Morin E."/>
            <person name="Kohler A."/>
            <person name="Barry K."/>
            <person name="LaButti K."/>
            <person name="Morin E."/>
            <person name="Salamov A."/>
            <person name="Lipzen A."/>
            <person name="Mereny Z."/>
            <person name="Hegedus B."/>
            <person name="Baldrian P."/>
            <person name="Stursova M."/>
            <person name="Weitz H."/>
            <person name="Taylor A."/>
            <person name="Grigoriev I.V."/>
            <person name="Nagy L.G."/>
            <person name="Martin F."/>
            <person name="Kauserud H."/>
        </authorList>
    </citation>
    <scope>NUCLEOTIDE SEQUENCE</scope>
    <source>
        <strain evidence="10">9284</strain>
    </source>
</reference>
<comment type="similarity">
    <text evidence="3">Belongs to the cytochrome P450 family.</text>
</comment>
<dbReference type="AlphaFoldDB" id="A0AAD7CK16"/>
<dbReference type="PRINTS" id="PR00465">
    <property type="entry name" value="EP450IV"/>
</dbReference>
<accession>A0AAD7CK16</accession>
<keyword evidence="11" id="KW-1185">Reference proteome</keyword>
<dbReference type="PANTHER" id="PTHR24305:SF187">
    <property type="entry name" value="P450, PUTATIVE (EUROFUNG)-RELATED"/>
    <property type="match status" value="1"/>
</dbReference>
<protein>
    <submittedName>
        <fullName evidence="10">Cytochrome P450</fullName>
    </submittedName>
</protein>
<evidence type="ECO:0000256" key="9">
    <source>
        <dbReference type="SAM" id="Phobius"/>
    </source>
</evidence>
<comment type="cofactor">
    <cofactor evidence="1 8">
        <name>heme</name>
        <dbReference type="ChEBI" id="CHEBI:30413"/>
    </cofactor>
</comment>
<evidence type="ECO:0000256" key="4">
    <source>
        <dbReference type="ARBA" id="ARBA00022723"/>
    </source>
</evidence>
<evidence type="ECO:0000256" key="6">
    <source>
        <dbReference type="ARBA" id="ARBA00023004"/>
    </source>
</evidence>
<dbReference type="GO" id="GO:0004497">
    <property type="term" value="F:monooxygenase activity"/>
    <property type="evidence" value="ECO:0007669"/>
    <property type="project" value="UniProtKB-KW"/>
</dbReference>
<dbReference type="EMBL" id="JARKIF010000001">
    <property type="protein sequence ID" value="KAJ7650724.1"/>
    <property type="molecule type" value="Genomic_DNA"/>
</dbReference>
<dbReference type="Proteomes" id="UP001221142">
    <property type="component" value="Unassembled WGS sequence"/>
</dbReference>
<dbReference type="PRINTS" id="PR00385">
    <property type="entry name" value="P450"/>
</dbReference>
<keyword evidence="6 8" id="KW-0408">Iron</keyword>
<gene>
    <name evidence="10" type="ORF">FB45DRAFT_24967</name>
</gene>
<keyword evidence="9" id="KW-1133">Transmembrane helix</keyword>
<evidence type="ECO:0000256" key="7">
    <source>
        <dbReference type="ARBA" id="ARBA00023033"/>
    </source>
</evidence>
<dbReference type="SUPFAM" id="SSF48264">
    <property type="entry name" value="Cytochrome P450"/>
    <property type="match status" value="1"/>
</dbReference>
<dbReference type="GO" id="GO:0016705">
    <property type="term" value="F:oxidoreductase activity, acting on paired donors, with incorporation or reduction of molecular oxygen"/>
    <property type="evidence" value="ECO:0007669"/>
    <property type="project" value="InterPro"/>
</dbReference>
<dbReference type="InterPro" id="IPR050121">
    <property type="entry name" value="Cytochrome_P450_monoxygenase"/>
</dbReference>
<keyword evidence="9" id="KW-0812">Transmembrane</keyword>
<feature type="binding site" description="axial binding residue" evidence="8">
    <location>
        <position position="488"/>
    </location>
    <ligand>
        <name>heme</name>
        <dbReference type="ChEBI" id="CHEBI:30413"/>
    </ligand>
    <ligandPart>
        <name>Fe</name>
        <dbReference type="ChEBI" id="CHEBI:18248"/>
    </ligandPart>
</feature>
<evidence type="ECO:0000313" key="11">
    <source>
        <dbReference type="Proteomes" id="UP001221142"/>
    </source>
</evidence>
<evidence type="ECO:0000256" key="1">
    <source>
        <dbReference type="ARBA" id="ARBA00001971"/>
    </source>
</evidence>
<dbReference type="Pfam" id="PF00067">
    <property type="entry name" value="p450"/>
    <property type="match status" value="1"/>
</dbReference>